<dbReference type="Pfam" id="PF26082">
    <property type="entry name" value="zf-C2H2_AcuF"/>
    <property type="match status" value="1"/>
</dbReference>
<evidence type="ECO:0000259" key="3">
    <source>
        <dbReference type="SMART" id="SM00355"/>
    </source>
</evidence>
<feature type="domain" description="C2H2-type" evidence="3">
    <location>
        <begin position="307"/>
        <end position="335"/>
    </location>
</feature>
<dbReference type="SMART" id="SM00355">
    <property type="entry name" value="ZnF_C2H2"/>
    <property type="match status" value="3"/>
</dbReference>
<dbReference type="PANTHER" id="PTHR35391:SF7">
    <property type="entry name" value="C2H2-TYPE DOMAIN-CONTAINING PROTEIN"/>
    <property type="match status" value="1"/>
</dbReference>
<dbReference type="Proteomes" id="UP001433268">
    <property type="component" value="Unassembled WGS sequence"/>
</dbReference>
<protein>
    <recommendedName>
        <fullName evidence="3">C2H2-type domain-containing protein</fullName>
    </recommendedName>
</protein>
<dbReference type="InterPro" id="IPR013087">
    <property type="entry name" value="Znf_C2H2_type"/>
</dbReference>
<feature type="coiled-coil region" evidence="1">
    <location>
        <begin position="66"/>
        <end position="93"/>
    </location>
</feature>
<gene>
    <name evidence="4" type="ORF">PG997_002112</name>
</gene>
<feature type="compositionally biased region" description="Polar residues" evidence="2">
    <location>
        <begin position="470"/>
        <end position="495"/>
    </location>
</feature>
<evidence type="ECO:0000256" key="2">
    <source>
        <dbReference type="SAM" id="MobiDB-lite"/>
    </source>
</evidence>
<evidence type="ECO:0000313" key="5">
    <source>
        <dbReference type="Proteomes" id="UP001433268"/>
    </source>
</evidence>
<accession>A0ABR1X8G5</accession>
<keyword evidence="5" id="KW-1185">Reference proteome</keyword>
<evidence type="ECO:0000256" key="1">
    <source>
        <dbReference type="SAM" id="Coils"/>
    </source>
</evidence>
<dbReference type="PANTHER" id="PTHR35391">
    <property type="entry name" value="C2H2-TYPE DOMAIN-CONTAINING PROTEIN-RELATED"/>
    <property type="match status" value="1"/>
</dbReference>
<proteinExistence type="predicted"/>
<organism evidence="4 5">
    <name type="scientific">Apiospora hydei</name>
    <dbReference type="NCBI Taxonomy" id="1337664"/>
    <lineage>
        <taxon>Eukaryota</taxon>
        <taxon>Fungi</taxon>
        <taxon>Dikarya</taxon>
        <taxon>Ascomycota</taxon>
        <taxon>Pezizomycotina</taxon>
        <taxon>Sordariomycetes</taxon>
        <taxon>Xylariomycetidae</taxon>
        <taxon>Amphisphaeriales</taxon>
        <taxon>Apiosporaceae</taxon>
        <taxon>Apiospora</taxon>
    </lineage>
</organism>
<feature type="domain" description="C2H2-type" evidence="3">
    <location>
        <begin position="339"/>
        <end position="363"/>
    </location>
</feature>
<dbReference type="RefSeq" id="XP_066673723.1">
    <property type="nucleotide sequence ID" value="XM_066806427.1"/>
</dbReference>
<sequence>MQTIGGLVRDCLESFDSVLSSRTGHEKKADESLALARINDEQGKFKVWSGNIGAHRKGTSSLDYRLRDASNLRKEVQALLEDLLEALADAKRIFDGEVQPWDEDEPDGFLPDNHDEQQETEMDGFDFETELEQLLADIDETINYLYKVSAGLRSTPQHDRLMSSLAINTSLLRGIRHPTPQRLGKAISMRRHYFKYRESHRGKLGSGLEAGDRAGDGKSTIASSLPDVLKKAELVYGKLNVDDHSESGFTQTSFATSVADSTKLHVPPLPKEAATQEYFECPLCFMILSARTGRAWKRHVYADLRPYVCLYQDCPTPSQVFARRRQWVEHLRQQHWRMWQCSFDNSDPFQTPEAFMAHVRHKHHDAIGPDQIETFLTACERPCFDFVKQHCQFCNEALLSTHQYQRHIGHHLEQLALFALPTDHEAENEDGSESISNADSIDEDNDDAGISDLGDTDDDDDAEGKGEGQAQGSQETDLNASSNLSTGSSRDGSNEMQEESGVHLELNPLTI</sequence>
<feature type="domain" description="C2H2-type" evidence="3">
    <location>
        <begin position="389"/>
        <end position="411"/>
    </location>
</feature>
<reference evidence="4 5" key="1">
    <citation type="submission" date="2023-01" db="EMBL/GenBank/DDBJ databases">
        <title>Analysis of 21 Apiospora genomes using comparative genomics revels a genus with tremendous synthesis potential of carbohydrate active enzymes and secondary metabolites.</title>
        <authorList>
            <person name="Sorensen T."/>
        </authorList>
    </citation>
    <scope>NUCLEOTIDE SEQUENCE [LARGE SCALE GENOMIC DNA]</scope>
    <source>
        <strain evidence="4 5">CBS 114990</strain>
    </source>
</reference>
<dbReference type="InterPro" id="IPR058925">
    <property type="entry name" value="zf-C2H2_AcuF"/>
</dbReference>
<name>A0ABR1X8G5_9PEZI</name>
<feature type="compositionally biased region" description="Acidic residues" evidence="2">
    <location>
        <begin position="440"/>
        <end position="462"/>
    </location>
</feature>
<keyword evidence="1" id="KW-0175">Coiled coil</keyword>
<evidence type="ECO:0000313" key="4">
    <source>
        <dbReference type="EMBL" id="KAK8091751.1"/>
    </source>
</evidence>
<comment type="caution">
    <text evidence="4">The sequence shown here is derived from an EMBL/GenBank/DDBJ whole genome shotgun (WGS) entry which is preliminary data.</text>
</comment>
<dbReference type="EMBL" id="JAQQWN010000003">
    <property type="protein sequence ID" value="KAK8091751.1"/>
    <property type="molecule type" value="Genomic_DNA"/>
</dbReference>
<dbReference type="GeneID" id="92039487"/>
<feature type="region of interest" description="Disordered" evidence="2">
    <location>
        <begin position="424"/>
        <end position="511"/>
    </location>
</feature>